<gene>
    <name evidence="7" type="ORF">B0T26DRAFT_742471</name>
</gene>
<comment type="caution">
    <text evidence="7">The sequence shown here is derived from an EMBL/GenBank/DDBJ whole genome shotgun (WGS) entry which is preliminary data.</text>
</comment>
<accession>A0AA40ADU8</accession>
<evidence type="ECO:0000256" key="1">
    <source>
        <dbReference type="ARBA" id="ARBA00004141"/>
    </source>
</evidence>
<dbReference type="InterPro" id="IPR038665">
    <property type="entry name" value="Voltage-dep_anion_channel_sf"/>
</dbReference>
<dbReference type="InterPro" id="IPR030185">
    <property type="entry name" value="Mae1"/>
</dbReference>
<evidence type="ECO:0000256" key="3">
    <source>
        <dbReference type="ARBA" id="ARBA00022989"/>
    </source>
</evidence>
<dbReference type="CDD" id="cd09317">
    <property type="entry name" value="TDT_Mae1_like"/>
    <property type="match status" value="1"/>
</dbReference>
<feature type="region of interest" description="Disordered" evidence="5">
    <location>
        <begin position="1"/>
        <end position="39"/>
    </location>
</feature>
<proteinExistence type="predicted"/>
<feature type="compositionally biased region" description="Basic and acidic residues" evidence="5">
    <location>
        <begin position="1"/>
        <end position="28"/>
    </location>
</feature>
<dbReference type="PANTHER" id="PTHR31162">
    <property type="entry name" value="MALIC ACID TRANSPORT PROTEIN-RELATED"/>
    <property type="match status" value="1"/>
</dbReference>
<keyword evidence="2 6" id="KW-0812">Transmembrane</keyword>
<dbReference type="Pfam" id="PF03595">
    <property type="entry name" value="SLAC1"/>
    <property type="match status" value="1"/>
</dbReference>
<name>A0AA40ADU8_9PEZI</name>
<dbReference type="PANTHER" id="PTHR31162:SF0">
    <property type="entry name" value="MALIC ACID TRANSPORT PROTEIN"/>
    <property type="match status" value="1"/>
</dbReference>
<comment type="subcellular location">
    <subcellularLocation>
        <location evidence="1">Membrane</location>
        <topology evidence="1">Multi-pass membrane protein</topology>
    </subcellularLocation>
</comment>
<feature type="transmembrane region" description="Helical" evidence="6">
    <location>
        <begin position="228"/>
        <end position="249"/>
    </location>
</feature>
<organism evidence="7 8">
    <name type="scientific">Lasiosphaeria miniovina</name>
    <dbReference type="NCBI Taxonomy" id="1954250"/>
    <lineage>
        <taxon>Eukaryota</taxon>
        <taxon>Fungi</taxon>
        <taxon>Dikarya</taxon>
        <taxon>Ascomycota</taxon>
        <taxon>Pezizomycotina</taxon>
        <taxon>Sordariomycetes</taxon>
        <taxon>Sordariomycetidae</taxon>
        <taxon>Sordariales</taxon>
        <taxon>Lasiosphaeriaceae</taxon>
        <taxon>Lasiosphaeria</taxon>
    </lineage>
</organism>
<feature type="transmembrane region" description="Helical" evidence="6">
    <location>
        <begin position="269"/>
        <end position="288"/>
    </location>
</feature>
<evidence type="ECO:0000313" key="8">
    <source>
        <dbReference type="Proteomes" id="UP001172101"/>
    </source>
</evidence>
<keyword evidence="8" id="KW-1185">Reference proteome</keyword>
<evidence type="ECO:0000256" key="4">
    <source>
        <dbReference type="ARBA" id="ARBA00023136"/>
    </source>
</evidence>
<feature type="transmembrane region" description="Helical" evidence="6">
    <location>
        <begin position="410"/>
        <end position="429"/>
    </location>
</feature>
<keyword evidence="3 6" id="KW-1133">Transmembrane helix</keyword>
<dbReference type="AlphaFoldDB" id="A0AA40ADU8"/>
<feature type="transmembrane region" description="Helical" evidence="6">
    <location>
        <begin position="300"/>
        <end position="321"/>
    </location>
</feature>
<protein>
    <submittedName>
        <fullName evidence="7">Voltage-dependent anion channel-domain-containing protein</fullName>
    </submittedName>
</protein>
<evidence type="ECO:0000256" key="2">
    <source>
        <dbReference type="ARBA" id="ARBA00022692"/>
    </source>
</evidence>
<feature type="transmembrane region" description="Helical" evidence="6">
    <location>
        <begin position="86"/>
        <end position="105"/>
    </location>
</feature>
<reference evidence="7" key="1">
    <citation type="submission" date="2023-06" db="EMBL/GenBank/DDBJ databases">
        <title>Genome-scale phylogeny and comparative genomics of the fungal order Sordariales.</title>
        <authorList>
            <consortium name="Lawrence Berkeley National Laboratory"/>
            <person name="Hensen N."/>
            <person name="Bonometti L."/>
            <person name="Westerberg I."/>
            <person name="Brannstrom I.O."/>
            <person name="Guillou S."/>
            <person name="Cros-Aarteil S."/>
            <person name="Calhoun S."/>
            <person name="Haridas S."/>
            <person name="Kuo A."/>
            <person name="Mondo S."/>
            <person name="Pangilinan J."/>
            <person name="Riley R."/>
            <person name="LaButti K."/>
            <person name="Andreopoulos B."/>
            <person name="Lipzen A."/>
            <person name="Chen C."/>
            <person name="Yanf M."/>
            <person name="Daum C."/>
            <person name="Ng V."/>
            <person name="Clum A."/>
            <person name="Steindorff A."/>
            <person name="Ohm R."/>
            <person name="Martin F."/>
            <person name="Silar P."/>
            <person name="Natvig D."/>
            <person name="Lalanne C."/>
            <person name="Gautier V."/>
            <person name="Ament-velasquez S.L."/>
            <person name="Kruys A."/>
            <person name="Hutchinson M.I."/>
            <person name="Powell A.J."/>
            <person name="Barry K."/>
            <person name="Miller A.N."/>
            <person name="Grigoriev I.V."/>
            <person name="Debuchy R."/>
            <person name="Gladieux P."/>
            <person name="Thoren M.H."/>
            <person name="Johannesson H."/>
        </authorList>
    </citation>
    <scope>NUCLEOTIDE SEQUENCE</scope>
    <source>
        <strain evidence="7">SMH2392-1A</strain>
    </source>
</reference>
<dbReference type="GO" id="GO:0015140">
    <property type="term" value="F:malate transmembrane transporter activity"/>
    <property type="evidence" value="ECO:0007669"/>
    <property type="project" value="InterPro"/>
</dbReference>
<feature type="transmembrane region" description="Helical" evidence="6">
    <location>
        <begin position="372"/>
        <end position="390"/>
    </location>
</feature>
<evidence type="ECO:0000256" key="6">
    <source>
        <dbReference type="SAM" id="Phobius"/>
    </source>
</evidence>
<feature type="transmembrane region" description="Helical" evidence="6">
    <location>
        <begin position="156"/>
        <end position="177"/>
    </location>
</feature>
<feature type="transmembrane region" description="Helical" evidence="6">
    <location>
        <begin position="111"/>
        <end position="136"/>
    </location>
</feature>
<dbReference type="Proteomes" id="UP001172101">
    <property type="component" value="Unassembled WGS sequence"/>
</dbReference>
<feature type="transmembrane region" description="Helical" evidence="6">
    <location>
        <begin position="197"/>
        <end position="216"/>
    </location>
</feature>
<dbReference type="GeneID" id="85327390"/>
<dbReference type="Gene3D" id="1.50.10.150">
    <property type="entry name" value="Voltage-dependent anion channel"/>
    <property type="match status" value="1"/>
</dbReference>
<dbReference type="GO" id="GO:0016020">
    <property type="term" value="C:membrane"/>
    <property type="evidence" value="ECO:0007669"/>
    <property type="project" value="UniProtKB-SubCell"/>
</dbReference>
<evidence type="ECO:0000313" key="7">
    <source>
        <dbReference type="EMBL" id="KAK0714015.1"/>
    </source>
</evidence>
<evidence type="ECO:0000256" key="5">
    <source>
        <dbReference type="SAM" id="MobiDB-lite"/>
    </source>
</evidence>
<feature type="transmembrane region" description="Helical" evidence="6">
    <location>
        <begin position="436"/>
        <end position="456"/>
    </location>
</feature>
<dbReference type="InterPro" id="IPR004695">
    <property type="entry name" value="SLAC1/Mae1/Ssu1/TehA"/>
</dbReference>
<dbReference type="RefSeq" id="XP_060295337.1">
    <property type="nucleotide sequence ID" value="XM_060444120.1"/>
</dbReference>
<dbReference type="EMBL" id="JAUIRO010000005">
    <property type="protein sequence ID" value="KAK0714015.1"/>
    <property type="molecule type" value="Genomic_DNA"/>
</dbReference>
<sequence length="477" mass="51670">MATGVRDHQLEIDLEQQRNRDAAADKAPETAPAAVDPHNAPWPRRDSVATCAPAAAELEPRLVLEKVPTYMQPSLPWRERLMHFTFAWYTLTMSTSGIALILAITPHRFPGLSYIGLVIFILDLVFFAIISVALVLRFVLYKRTVRRVFTHPTEALFIPTLFLSAAAILTNIKQYTALFLPADAGPASPGLSGFLRVTFWIYLAVTFAFSIIQYHLLFTVKAERRLTLGAMTPAWILPIFPVMLTGTLAGSFSDTQPADQALAIDCAGLAAQGLGILVSVFFFATYLHRLMAYGLPVQRPGMFIAVGPPSFTCAALVAMAADVPRIFAALYPSPSLSPPSYSAAAAAPTTAVIASALAGLGDTDTLAAGIQLLALSAAVFLWGLSFWFFASASAAVAAAGMPDARFHLSWWSFVFPNVGFCIATVRIGAALHSDGVLWLASVMTALLFLAWLVIGYRCVRAVYRREIVWPGHDEDSD</sequence>
<keyword evidence="4 6" id="KW-0472">Membrane</keyword>